<name>A0A0A9EWU4_ARUDO</name>
<protein>
    <submittedName>
        <fullName evidence="1">Uncharacterized protein</fullName>
    </submittedName>
</protein>
<dbReference type="EMBL" id="GBRH01197388">
    <property type="protein sequence ID" value="JAE00508.1"/>
    <property type="molecule type" value="Transcribed_RNA"/>
</dbReference>
<proteinExistence type="predicted"/>
<dbReference type="AlphaFoldDB" id="A0A0A9EWU4"/>
<organism evidence="1">
    <name type="scientific">Arundo donax</name>
    <name type="common">Giant reed</name>
    <name type="synonym">Donax arundinaceus</name>
    <dbReference type="NCBI Taxonomy" id="35708"/>
    <lineage>
        <taxon>Eukaryota</taxon>
        <taxon>Viridiplantae</taxon>
        <taxon>Streptophyta</taxon>
        <taxon>Embryophyta</taxon>
        <taxon>Tracheophyta</taxon>
        <taxon>Spermatophyta</taxon>
        <taxon>Magnoliopsida</taxon>
        <taxon>Liliopsida</taxon>
        <taxon>Poales</taxon>
        <taxon>Poaceae</taxon>
        <taxon>PACMAD clade</taxon>
        <taxon>Arundinoideae</taxon>
        <taxon>Arundineae</taxon>
        <taxon>Arundo</taxon>
    </lineage>
</organism>
<accession>A0A0A9EWU4</accession>
<evidence type="ECO:0000313" key="1">
    <source>
        <dbReference type="EMBL" id="JAE00508.1"/>
    </source>
</evidence>
<reference evidence="1" key="2">
    <citation type="journal article" date="2015" name="Data Brief">
        <title>Shoot transcriptome of the giant reed, Arundo donax.</title>
        <authorList>
            <person name="Barrero R.A."/>
            <person name="Guerrero F.D."/>
            <person name="Moolhuijzen P."/>
            <person name="Goolsby J.A."/>
            <person name="Tidwell J."/>
            <person name="Bellgard S.E."/>
            <person name="Bellgard M.I."/>
        </authorList>
    </citation>
    <scope>NUCLEOTIDE SEQUENCE</scope>
    <source>
        <tissue evidence="1">Shoot tissue taken approximately 20 cm above the soil surface</tissue>
    </source>
</reference>
<reference evidence="1" key="1">
    <citation type="submission" date="2014-09" db="EMBL/GenBank/DDBJ databases">
        <authorList>
            <person name="Magalhaes I.L.F."/>
            <person name="Oliveira U."/>
            <person name="Santos F.R."/>
            <person name="Vidigal T.H.D.A."/>
            <person name="Brescovit A.D."/>
            <person name="Santos A.J."/>
        </authorList>
    </citation>
    <scope>NUCLEOTIDE SEQUENCE</scope>
    <source>
        <tissue evidence="1">Shoot tissue taken approximately 20 cm above the soil surface</tissue>
    </source>
</reference>
<sequence>MAGAETRRRLGGGALICRWMRIP</sequence>